<feature type="region of interest" description="Disordered" evidence="1">
    <location>
        <begin position="13"/>
        <end position="105"/>
    </location>
</feature>
<evidence type="ECO:0000313" key="2">
    <source>
        <dbReference type="EMBL" id="KAJ1187395.1"/>
    </source>
</evidence>
<name>A0AAV7UGD8_PLEWA</name>
<comment type="caution">
    <text evidence="2">The sequence shown here is derived from an EMBL/GenBank/DDBJ whole genome shotgun (WGS) entry which is preliminary data.</text>
</comment>
<feature type="compositionally biased region" description="Basic residues" evidence="1">
    <location>
        <begin position="32"/>
        <end position="47"/>
    </location>
</feature>
<organism evidence="2 3">
    <name type="scientific">Pleurodeles waltl</name>
    <name type="common">Iberian ribbed newt</name>
    <dbReference type="NCBI Taxonomy" id="8319"/>
    <lineage>
        <taxon>Eukaryota</taxon>
        <taxon>Metazoa</taxon>
        <taxon>Chordata</taxon>
        <taxon>Craniata</taxon>
        <taxon>Vertebrata</taxon>
        <taxon>Euteleostomi</taxon>
        <taxon>Amphibia</taxon>
        <taxon>Batrachia</taxon>
        <taxon>Caudata</taxon>
        <taxon>Salamandroidea</taxon>
        <taxon>Salamandridae</taxon>
        <taxon>Pleurodelinae</taxon>
        <taxon>Pleurodeles</taxon>
    </lineage>
</organism>
<protein>
    <submittedName>
        <fullName evidence="2">Uncharacterized protein</fullName>
    </submittedName>
</protein>
<dbReference type="AlphaFoldDB" id="A0AAV7UGD8"/>
<accession>A0AAV7UGD8</accession>
<proteinExistence type="predicted"/>
<dbReference type="Proteomes" id="UP001066276">
    <property type="component" value="Chromosome 3_1"/>
</dbReference>
<reference evidence="2" key="1">
    <citation type="journal article" date="2022" name="bioRxiv">
        <title>Sequencing and chromosome-scale assembly of the giantPleurodeles waltlgenome.</title>
        <authorList>
            <person name="Brown T."/>
            <person name="Elewa A."/>
            <person name="Iarovenko S."/>
            <person name="Subramanian E."/>
            <person name="Araus A.J."/>
            <person name="Petzold A."/>
            <person name="Susuki M."/>
            <person name="Suzuki K.-i.T."/>
            <person name="Hayashi T."/>
            <person name="Toyoda A."/>
            <person name="Oliveira C."/>
            <person name="Osipova E."/>
            <person name="Leigh N.D."/>
            <person name="Simon A."/>
            <person name="Yun M.H."/>
        </authorList>
    </citation>
    <scope>NUCLEOTIDE SEQUENCE</scope>
    <source>
        <strain evidence="2">20211129_DDA</strain>
        <tissue evidence="2">Liver</tissue>
    </source>
</reference>
<sequence length="144" mass="15619">MARCVHNCAPTTACCFKSPPSSHQQPPTPPSGRRREKKKFNKSKTRRALFGGRNRLTTAAPTISTAPATRQTSAPGADGELFHQTRPPPERASISGEKGPLKNSCCHTHLRKHTNPEKGVFLFTSSRPAISTQNQQRGTSAAAF</sequence>
<dbReference type="EMBL" id="JANPWB010000005">
    <property type="protein sequence ID" value="KAJ1187395.1"/>
    <property type="molecule type" value="Genomic_DNA"/>
</dbReference>
<evidence type="ECO:0000313" key="3">
    <source>
        <dbReference type="Proteomes" id="UP001066276"/>
    </source>
</evidence>
<keyword evidence="3" id="KW-1185">Reference proteome</keyword>
<evidence type="ECO:0000256" key="1">
    <source>
        <dbReference type="SAM" id="MobiDB-lite"/>
    </source>
</evidence>
<feature type="compositionally biased region" description="Low complexity" evidence="1">
    <location>
        <begin position="57"/>
        <end position="69"/>
    </location>
</feature>
<gene>
    <name evidence="2" type="ORF">NDU88_004171</name>
</gene>